<dbReference type="Pfam" id="PF01593">
    <property type="entry name" value="Amino_oxidase"/>
    <property type="match status" value="1"/>
</dbReference>
<dbReference type="PANTHER" id="PTHR42841">
    <property type="entry name" value="AMINE OXIDASE"/>
    <property type="match status" value="1"/>
</dbReference>
<proteinExistence type="predicted"/>
<dbReference type="InterPro" id="IPR002937">
    <property type="entry name" value="Amino_oxidase"/>
</dbReference>
<dbReference type="KEGG" id="rmar:GBA65_15620"/>
<sequence length="413" mass="43736">MKVIVVGAGLAGLTCAKVLAEGGAEVVVLEGSDGIGGRVRTDERDGFLLDRGFQVYFTSYPVSRRHLDHASLDLRTFDPGATLRRGVESTVLSDPLRDPKALVPSLLSGAATFSDKLRTLRLGAASVADGTQSVGAVGGGDASSLEYLREQGFSELFIDRFFRPFYGGIFLDRSLSTSSRVLRFTFKMLATGRTTVPARGIGRIPEQLASHLPGDAIRLNSPVDALLREGERVVGARVGGVEVESDRVVVATDAPSAGGLTGSPVPEGAVGQLCAYFRTDRPVGGKKIMLNSEDDPFVNNAVGISNVSPLYAPRGEHLLSAVSLGGFELPDEEVYRRCVAEISRWYPGLDLAPLAVYRVPYSQFDQPPGVHEGLPGNRTGTPGLVLAGDYTEDSSINGSMLSGEKAAGEVLGR</sequence>
<evidence type="ECO:0000259" key="1">
    <source>
        <dbReference type="Pfam" id="PF01593"/>
    </source>
</evidence>
<protein>
    <submittedName>
        <fullName evidence="2">NAD(P)-binding protein</fullName>
    </submittedName>
</protein>
<reference evidence="2 3" key="1">
    <citation type="submission" date="2019-10" db="EMBL/GenBank/DDBJ databases">
        <title>Rubrobacter sp nov SCSIO 52915 isolated from a deep-sea sediment in the South China Sea.</title>
        <authorList>
            <person name="Chen R.W."/>
        </authorList>
    </citation>
    <scope>NUCLEOTIDE SEQUENCE [LARGE SCALE GENOMIC DNA]</scope>
    <source>
        <strain evidence="2 3">SCSIO 52915</strain>
    </source>
</reference>
<accession>A0A6G8PZR1</accession>
<dbReference type="EMBL" id="CP045121">
    <property type="protein sequence ID" value="QIN79724.1"/>
    <property type="molecule type" value="Genomic_DNA"/>
</dbReference>
<evidence type="ECO:0000313" key="2">
    <source>
        <dbReference type="EMBL" id="QIN79724.1"/>
    </source>
</evidence>
<keyword evidence="3" id="KW-1185">Reference proteome</keyword>
<feature type="domain" description="Amine oxidase" evidence="1">
    <location>
        <begin position="10"/>
        <end position="411"/>
    </location>
</feature>
<organism evidence="2 3">
    <name type="scientific">Rubrobacter marinus</name>
    <dbReference type="NCBI Taxonomy" id="2653852"/>
    <lineage>
        <taxon>Bacteria</taxon>
        <taxon>Bacillati</taxon>
        <taxon>Actinomycetota</taxon>
        <taxon>Rubrobacteria</taxon>
        <taxon>Rubrobacterales</taxon>
        <taxon>Rubrobacteraceae</taxon>
        <taxon>Rubrobacter</taxon>
    </lineage>
</organism>
<dbReference type="InterPro" id="IPR036188">
    <property type="entry name" value="FAD/NAD-bd_sf"/>
</dbReference>
<dbReference type="Gene3D" id="3.50.50.60">
    <property type="entry name" value="FAD/NAD(P)-binding domain"/>
    <property type="match status" value="1"/>
</dbReference>
<gene>
    <name evidence="2" type="ORF">GBA65_15620</name>
</gene>
<dbReference type="GO" id="GO:0016491">
    <property type="term" value="F:oxidoreductase activity"/>
    <property type="evidence" value="ECO:0007669"/>
    <property type="project" value="InterPro"/>
</dbReference>
<evidence type="ECO:0000313" key="3">
    <source>
        <dbReference type="Proteomes" id="UP000502706"/>
    </source>
</evidence>
<dbReference type="AlphaFoldDB" id="A0A6G8PZR1"/>
<name>A0A6G8PZR1_9ACTN</name>
<dbReference type="SUPFAM" id="SSF51905">
    <property type="entry name" value="FAD/NAD(P)-binding domain"/>
    <property type="match status" value="1"/>
</dbReference>
<dbReference type="Proteomes" id="UP000502706">
    <property type="component" value="Chromosome"/>
</dbReference>